<dbReference type="InterPro" id="IPR036249">
    <property type="entry name" value="Thioredoxin-like_sf"/>
</dbReference>
<sequence>MTFSSIVVNGYDELKDAIKSNSGKRIIVLFTGSKNEDGVSWCPDCVAAEPIVDEAIQTGLKDRENVTFITCYVGGRDYWKDKENPFRTDEEFKVKCIPTLIEIGVKGKSLVEEQLQNMVLLNDFFFDDE</sequence>
<dbReference type="Pfam" id="PF06110">
    <property type="entry name" value="TXD17-like_Trx"/>
    <property type="match status" value="1"/>
</dbReference>
<dbReference type="STRING" id="174720.A0A0N5BQG6"/>
<dbReference type="SUPFAM" id="SSF52833">
    <property type="entry name" value="Thioredoxin-like"/>
    <property type="match status" value="1"/>
</dbReference>
<dbReference type="InterPro" id="IPR010357">
    <property type="entry name" value="TXNDC17_dom"/>
</dbReference>
<comment type="similarity">
    <text evidence="1">Belongs to the thioredoxin family.</text>
</comment>
<dbReference type="Proteomes" id="UP000046392">
    <property type="component" value="Unplaced"/>
</dbReference>
<reference evidence="5" key="1">
    <citation type="submission" date="2017-02" db="UniProtKB">
        <authorList>
            <consortium name="WormBaseParasite"/>
        </authorList>
    </citation>
    <scope>IDENTIFICATION</scope>
</reference>
<dbReference type="GO" id="GO:0005829">
    <property type="term" value="C:cytosol"/>
    <property type="evidence" value="ECO:0007669"/>
    <property type="project" value="TreeGrafter"/>
</dbReference>
<keyword evidence="4" id="KW-1185">Reference proteome</keyword>
<dbReference type="PANTHER" id="PTHR12452:SF0">
    <property type="entry name" value="THIOREDOXIN DOMAIN-CONTAINING PROTEIN 17"/>
    <property type="match status" value="1"/>
</dbReference>
<evidence type="ECO:0000256" key="2">
    <source>
        <dbReference type="ARBA" id="ARBA00016949"/>
    </source>
</evidence>
<name>A0A0N5BQG6_STREA</name>
<evidence type="ECO:0000256" key="1">
    <source>
        <dbReference type="ARBA" id="ARBA00008987"/>
    </source>
</evidence>
<dbReference type="Gene3D" id="3.40.30.10">
    <property type="entry name" value="Glutaredoxin"/>
    <property type="match status" value="1"/>
</dbReference>
<dbReference type="AlphaFoldDB" id="A0A0N5BQG6"/>
<evidence type="ECO:0000259" key="3">
    <source>
        <dbReference type="Pfam" id="PF06110"/>
    </source>
</evidence>
<proteinExistence type="inferred from homology"/>
<protein>
    <recommendedName>
        <fullName evidence="2">Thioredoxin domain-containing protein 17</fullName>
    </recommendedName>
</protein>
<accession>A0A0N5BQG6</accession>
<evidence type="ECO:0000313" key="4">
    <source>
        <dbReference type="Proteomes" id="UP000046392"/>
    </source>
</evidence>
<dbReference type="WBParaSite" id="SPAL_0000813100.1">
    <property type="protein sequence ID" value="SPAL_0000813100.1"/>
    <property type="gene ID" value="SPAL_0000813100"/>
</dbReference>
<evidence type="ECO:0000313" key="5">
    <source>
        <dbReference type="WBParaSite" id="SPAL_0000813100.1"/>
    </source>
</evidence>
<feature type="domain" description="Thioredoxin" evidence="3">
    <location>
        <begin position="8"/>
        <end position="125"/>
    </location>
</feature>
<dbReference type="InterPro" id="IPR045108">
    <property type="entry name" value="TXNDC17-like"/>
</dbReference>
<dbReference type="GO" id="GO:0047134">
    <property type="term" value="F:protein-disulfide reductase [NAD(P)H] activity"/>
    <property type="evidence" value="ECO:0007669"/>
    <property type="project" value="InterPro"/>
</dbReference>
<organism evidence="4 5">
    <name type="scientific">Strongyloides papillosus</name>
    <name type="common">Intestinal threadworm</name>
    <dbReference type="NCBI Taxonomy" id="174720"/>
    <lineage>
        <taxon>Eukaryota</taxon>
        <taxon>Metazoa</taxon>
        <taxon>Ecdysozoa</taxon>
        <taxon>Nematoda</taxon>
        <taxon>Chromadorea</taxon>
        <taxon>Rhabditida</taxon>
        <taxon>Tylenchina</taxon>
        <taxon>Panagrolaimomorpha</taxon>
        <taxon>Strongyloidoidea</taxon>
        <taxon>Strongyloididae</taxon>
        <taxon>Strongyloides</taxon>
    </lineage>
</organism>
<dbReference type="PANTHER" id="PTHR12452">
    <property type="entry name" value="42-9-9 PROTEIN-RELATED"/>
    <property type="match status" value="1"/>
</dbReference>